<evidence type="ECO:0000313" key="3">
    <source>
        <dbReference type="Proteomes" id="UP001500320"/>
    </source>
</evidence>
<dbReference type="Proteomes" id="UP001500320">
    <property type="component" value="Unassembled WGS sequence"/>
</dbReference>
<evidence type="ECO:0000313" key="2">
    <source>
        <dbReference type="EMBL" id="GAA3162736.1"/>
    </source>
</evidence>
<gene>
    <name evidence="2" type="ORF">GCM10010466_62110</name>
</gene>
<dbReference type="EMBL" id="BAAAUT010000076">
    <property type="protein sequence ID" value="GAA3162736.1"/>
    <property type="molecule type" value="Genomic_DNA"/>
</dbReference>
<feature type="region of interest" description="Disordered" evidence="1">
    <location>
        <begin position="1"/>
        <end position="32"/>
    </location>
</feature>
<organism evidence="2 3">
    <name type="scientific">Planomonospora alba</name>
    <dbReference type="NCBI Taxonomy" id="161354"/>
    <lineage>
        <taxon>Bacteria</taxon>
        <taxon>Bacillati</taxon>
        <taxon>Actinomycetota</taxon>
        <taxon>Actinomycetes</taxon>
        <taxon>Streptosporangiales</taxon>
        <taxon>Streptosporangiaceae</taxon>
        <taxon>Planomonospora</taxon>
    </lineage>
</organism>
<proteinExistence type="predicted"/>
<comment type="caution">
    <text evidence="2">The sequence shown here is derived from an EMBL/GenBank/DDBJ whole genome shotgun (WGS) entry which is preliminary data.</text>
</comment>
<reference evidence="3" key="1">
    <citation type="journal article" date="2019" name="Int. J. Syst. Evol. Microbiol.">
        <title>The Global Catalogue of Microorganisms (GCM) 10K type strain sequencing project: providing services to taxonomists for standard genome sequencing and annotation.</title>
        <authorList>
            <consortium name="The Broad Institute Genomics Platform"/>
            <consortium name="The Broad Institute Genome Sequencing Center for Infectious Disease"/>
            <person name="Wu L."/>
            <person name="Ma J."/>
        </authorList>
    </citation>
    <scope>NUCLEOTIDE SEQUENCE [LARGE SCALE GENOMIC DNA]</scope>
    <source>
        <strain evidence="3">JCM 9373</strain>
    </source>
</reference>
<evidence type="ECO:0000256" key="1">
    <source>
        <dbReference type="SAM" id="MobiDB-lite"/>
    </source>
</evidence>
<protein>
    <submittedName>
        <fullName evidence="2">Uncharacterized protein</fullName>
    </submittedName>
</protein>
<accession>A0ABP6NZI6</accession>
<keyword evidence="3" id="KW-1185">Reference proteome</keyword>
<name>A0ABP6NZI6_9ACTN</name>
<sequence>MRSEQGGARRRSARRSDEFSDTPPVLRPGSGPRIQAVVNLHRIIDLRIIGGFSGAEVDVGHVGSLPL</sequence>